<evidence type="ECO:0000256" key="4">
    <source>
        <dbReference type="SAM" id="Coils"/>
    </source>
</evidence>
<dbReference type="SMART" id="SM00589">
    <property type="entry name" value="PRY"/>
    <property type="match status" value="1"/>
</dbReference>
<evidence type="ECO:0000256" key="5">
    <source>
        <dbReference type="SAM" id="MobiDB-lite"/>
    </source>
</evidence>
<dbReference type="Pfam" id="PF25600">
    <property type="entry name" value="TRIM_CC"/>
    <property type="match status" value="1"/>
</dbReference>
<dbReference type="Gene3D" id="3.30.160.60">
    <property type="entry name" value="Classic Zinc Finger"/>
    <property type="match status" value="1"/>
</dbReference>
<dbReference type="InterPro" id="IPR058030">
    <property type="entry name" value="TRIM8/14/16/25/29/45/65_CC"/>
</dbReference>
<evidence type="ECO:0000313" key="7">
    <source>
        <dbReference type="Ensembl" id="ENSAPEP00000011352.1"/>
    </source>
</evidence>
<feature type="domain" description="B30.2/SPRY" evidence="6">
    <location>
        <begin position="222"/>
        <end position="401"/>
    </location>
</feature>
<keyword evidence="8" id="KW-1185">Reference proteome</keyword>
<feature type="coiled-coil region" evidence="4">
    <location>
        <begin position="102"/>
        <end position="136"/>
    </location>
</feature>
<dbReference type="OMA" id="NSFFFIH"/>
<evidence type="ECO:0000256" key="2">
    <source>
        <dbReference type="ARBA" id="ARBA00022771"/>
    </source>
</evidence>
<reference evidence="7" key="2">
    <citation type="submission" date="2025-08" db="UniProtKB">
        <authorList>
            <consortium name="Ensembl"/>
        </authorList>
    </citation>
    <scope>IDENTIFICATION</scope>
</reference>
<dbReference type="PROSITE" id="PS50188">
    <property type="entry name" value="B302_SPRY"/>
    <property type="match status" value="1"/>
</dbReference>
<dbReference type="InterPro" id="IPR000315">
    <property type="entry name" value="Znf_B-box"/>
</dbReference>
<dbReference type="Pfam" id="PF13765">
    <property type="entry name" value="PRY"/>
    <property type="match status" value="1"/>
</dbReference>
<dbReference type="Pfam" id="PF00622">
    <property type="entry name" value="SPRY"/>
    <property type="match status" value="1"/>
</dbReference>
<reference evidence="7" key="3">
    <citation type="submission" date="2025-09" db="UniProtKB">
        <authorList>
            <consortium name="Ensembl"/>
        </authorList>
    </citation>
    <scope>IDENTIFICATION</scope>
</reference>
<dbReference type="AlphaFoldDB" id="A0A3P8SGU2"/>
<keyword evidence="3" id="KW-0862">Zinc</keyword>
<dbReference type="Gene3D" id="2.60.120.920">
    <property type="match status" value="1"/>
</dbReference>
<dbReference type="PANTHER" id="PTHR25465:SF5">
    <property type="entry name" value="E3 UBIQUITIN_ISG15 LIGASE TRIM25-RELATED"/>
    <property type="match status" value="1"/>
</dbReference>
<dbReference type="CDD" id="cd19769">
    <property type="entry name" value="Bbox2_TRIM16-like"/>
    <property type="match status" value="1"/>
</dbReference>
<dbReference type="CDD" id="cd16040">
    <property type="entry name" value="SPRY_PRY_SNTX"/>
    <property type="match status" value="1"/>
</dbReference>
<dbReference type="InterPro" id="IPR013320">
    <property type="entry name" value="ConA-like_dom_sf"/>
</dbReference>
<organism evidence="7 8">
    <name type="scientific">Amphiprion percula</name>
    <name type="common">Orange clownfish</name>
    <name type="synonym">Lutjanus percula</name>
    <dbReference type="NCBI Taxonomy" id="161767"/>
    <lineage>
        <taxon>Eukaryota</taxon>
        <taxon>Metazoa</taxon>
        <taxon>Chordata</taxon>
        <taxon>Craniata</taxon>
        <taxon>Vertebrata</taxon>
        <taxon>Euteleostomi</taxon>
        <taxon>Actinopterygii</taxon>
        <taxon>Neopterygii</taxon>
        <taxon>Teleostei</taxon>
        <taxon>Neoteleostei</taxon>
        <taxon>Acanthomorphata</taxon>
        <taxon>Ovalentaria</taxon>
        <taxon>Pomacentridae</taxon>
        <taxon>Amphiprion</taxon>
    </lineage>
</organism>
<reference evidence="7 8" key="1">
    <citation type="submission" date="2018-03" db="EMBL/GenBank/DDBJ databases">
        <title>Finding Nemo's genes: A chromosome-scale reference assembly of the genome of the orange clownfish Amphiprion percula.</title>
        <authorList>
            <person name="Lehmann R."/>
        </authorList>
    </citation>
    <scope>NUCLEOTIDE SEQUENCE</scope>
</reference>
<dbReference type="GO" id="GO:0008270">
    <property type="term" value="F:zinc ion binding"/>
    <property type="evidence" value="ECO:0007669"/>
    <property type="project" value="UniProtKB-KW"/>
</dbReference>
<proteinExistence type="predicted"/>
<accession>A0A3P8SGU2</accession>
<dbReference type="InterPro" id="IPR003877">
    <property type="entry name" value="SPRY_dom"/>
</dbReference>
<keyword evidence="1" id="KW-0479">Metal-binding</keyword>
<dbReference type="SUPFAM" id="SSF49899">
    <property type="entry name" value="Concanavalin A-like lectins/glucanases"/>
    <property type="match status" value="1"/>
</dbReference>
<evidence type="ECO:0000313" key="8">
    <source>
        <dbReference type="Proteomes" id="UP000265080"/>
    </source>
</evidence>
<dbReference type="PANTHER" id="PTHR25465">
    <property type="entry name" value="B-BOX DOMAIN CONTAINING"/>
    <property type="match status" value="1"/>
</dbReference>
<feature type="region of interest" description="Disordered" evidence="5">
    <location>
        <begin position="193"/>
        <end position="216"/>
    </location>
</feature>
<protein>
    <recommendedName>
        <fullName evidence="6">B30.2/SPRY domain-containing protein</fullName>
    </recommendedName>
</protein>
<dbReference type="PRINTS" id="PR01407">
    <property type="entry name" value="BUTYPHLNCDUF"/>
</dbReference>
<dbReference type="Ensembl" id="ENSAPET00000011657.1">
    <property type="protein sequence ID" value="ENSAPEP00000011352.1"/>
    <property type="gene ID" value="ENSAPEG00000008126.1"/>
</dbReference>
<sequence>MKIFCCTDQQCICFLCSLDEHKGHDTVSAAAERNNKQQVVGLNQEKIQQRIQDGEKDVRMFQQEVEAINQSADKAVTSSEEIFKDLIRLIEKRSSDVKQQIRSKQTDEVRKVRDLQEKLKQELVELRRRSSEMEQLSKTEDHIQFLHNYPFMSYLSESTNPPNITSVHRLQWFDDVTVAVSKTRDKLQDILKEDETKTSPRPENASGLRTWSRKRKNGSRLGTGLRTVIDTRAEFLRYSRHLTLDPKTAHQQLLLSEGNRKATVTRQIQSYGDHPDRFMEQLQVLSRESLTGRCYWEVDQRAATVAVTCKDVSRTGPESEFGYNDRSWALENSFFFIHNSIKTLISGLRSSRIGVYLDHGAGILSFYRVSDTMTLIHRVQTTFTQPLYAGLRFAQWDGSDS</sequence>
<keyword evidence="4" id="KW-0175">Coiled coil</keyword>
<name>A0A3P8SGU2_AMPPE</name>
<evidence type="ECO:0000256" key="3">
    <source>
        <dbReference type="ARBA" id="ARBA00022833"/>
    </source>
</evidence>
<dbReference type="Proteomes" id="UP000265080">
    <property type="component" value="Chromosome 3"/>
</dbReference>
<dbReference type="InterPro" id="IPR051051">
    <property type="entry name" value="E3_ubiq-ligase_TRIM/RNF"/>
</dbReference>
<evidence type="ECO:0000259" key="6">
    <source>
        <dbReference type="PROSITE" id="PS50188"/>
    </source>
</evidence>
<dbReference type="SUPFAM" id="SSF57845">
    <property type="entry name" value="B-box zinc-binding domain"/>
    <property type="match status" value="1"/>
</dbReference>
<dbReference type="GeneTree" id="ENSGT01150000286950"/>
<evidence type="ECO:0000256" key="1">
    <source>
        <dbReference type="ARBA" id="ARBA00022723"/>
    </source>
</evidence>
<dbReference type="InterPro" id="IPR043136">
    <property type="entry name" value="B30.2/SPRY_sf"/>
</dbReference>
<dbReference type="InterPro" id="IPR001870">
    <property type="entry name" value="B30.2/SPRY"/>
</dbReference>
<dbReference type="InterPro" id="IPR006574">
    <property type="entry name" value="PRY"/>
</dbReference>
<dbReference type="GO" id="GO:0005737">
    <property type="term" value="C:cytoplasm"/>
    <property type="evidence" value="ECO:0007669"/>
    <property type="project" value="UniProtKB-ARBA"/>
</dbReference>
<keyword evidence="2" id="KW-0863">Zinc-finger</keyword>
<dbReference type="Pfam" id="PF00643">
    <property type="entry name" value="zf-B_box"/>
    <property type="match status" value="1"/>
</dbReference>
<dbReference type="InterPro" id="IPR003879">
    <property type="entry name" value="Butyrophylin_SPRY"/>
</dbReference>